<dbReference type="CDD" id="cd06170">
    <property type="entry name" value="LuxR_C_like"/>
    <property type="match status" value="1"/>
</dbReference>
<dbReference type="EMBL" id="BAAAGX010000003">
    <property type="protein sequence ID" value="GAA0223830.1"/>
    <property type="molecule type" value="Genomic_DNA"/>
</dbReference>
<dbReference type="PANTHER" id="PTHR16305:SF28">
    <property type="entry name" value="GUANYLATE CYCLASE DOMAIN-CONTAINING PROTEIN"/>
    <property type="match status" value="1"/>
</dbReference>
<name>A0ABP3D674_9ACTN</name>
<feature type="domain" description="HTH luxR-type" evidence="3">
    <location>
        <begin position="844"/>
        <end position="909"/>
    </location>
</feature>
<comment type="caution">
    <text evidence="4">The sequence shown here is derived from an EMBL/GenBank/DDBJ whole genome shotgun (WGS) entry which is preliminary data.</text>
</comment>
<dbReference type="PROSITE" id="PS50043">
    <property type="entry name" value="HTH_LUXR_2"/>
    <property type="match status" value="1"/>
</dbReference>
<dbReference type="Proteomes" id="UP001500967">
    <property type="component" value="Unassembled WGS sequence"/>
</dbReference>
<keyword evidence="1" id="KW-0547">Nucleotide-binding</keyword>
<protein>
    <recommendedName>
        <fullName evidence="3">HTH luxR-type domain-containing protein</fullName>
    </recommendedName>
</protein>
<dbReference type="PANTHER" id="PTHR16305">
    <property type="entry name" value="TESTICULAR SOLUBLE ADENYLYL CYCLASE"/>
    <property type="match status" value="1"/>
</dbReference>
<keyword evidence="2" id="KW-0067">ATP-binding</keyword>
<gene>
    <name evidence="4" type="ORF">GCM10009539_06310</name>
</gene>
<evidence type="ECO:0000313" key="5">
    <source>
        <dbReference type="Proteomes" id="UP001500967"/>
    </source>
</evidence>
<keyword evidence="5" id="KW-1185">Reference proteome</keyword>
<proteinExistence type="predicted"/>
<dbReference type="PRINTS" id="PR00038">
    <property type="entry name" value="HTHLUXR"/>
</dbReference>
<dbReference type="InterPro" id="IPR016032">
    <property type="entry name" value="Sig_transdc_resp-reg_C-effctor"/>
</dbReference>
<dbReference type="Pfam" id="PF13191">
    <property type="entry name" value="AAA_16"/>
    <property type="match status" value="1"/>
</dbReference>
<dbReference type="InterPro" id="IPR000792">
    <property type="entry name" value="Tscrpt_reg_LuxR_C"/>
</dbReference>
<dbReference type="PROSITE" id="PS00622">
    <property type="entry name" value="HTH_LUXR_1"/>
    <property type="match status" value="1"/>
</dbReference>
<sequence>MTQVWNSALDGSGRVVTVTGGPASGKTAFFQEFTERAVDHGARFLGAVASQSERTHRFGVTSQLFSAPDCPENVRMRIVPLLQGSGDDVSPQLLYTVCTALLELAKKGPLIIGVDDVLDADPASCQTLVYIARRIRTAPIMLLLSETLIRSPDRSQFTAELTRQSDPHRIRLDPLSPDGVADYLAAKLGSVVTPRFAAAAHALTGGNPLLTEALLLDHGPRADATSPGDVDDRPTGTPLPAVGHAYREALIDCISRYGPEFLRVARAIAAVGDADQVRLLGELADVDTGVVSWVVDALNVSGILDNGRFRHPEGRAAVLRCRTEPSSAAISLRTAELLYRDGAMPAAVTEHLLAAQAPPSDWMVPVLAEAANQALQENQPDLALQQLRLALQADGLSEERRATLHALQARTQWQLDPATSARHLTVLAHDVDAGHLTGNEATVASLLPLWLGRPDAAVAALARCAETFPANRPGLSWETTRLWLSLIYPGARSSVAAIGAGGPEHGAGATWDATVEALSLLHAVTTAGSDDRNAQQADALLGRLRTGTHRTEAVVAALMSLVYADRADRADAWSALYLAESAGNIPPTWRAVLTAVRADIMYRLGQLPTALDLATDALTELSPESWGVLIGLPLSTAVLAASGMGQHHVVRELLRRPVPPAMYETPFGLRYVYARGRHYLNADKPHDALIDLLACGNRAREWEMDVPALVPWRADGAHAYVRLGCRKDAHRLVTEALPSSVPQRSSSYGVLLRALAAGCESERKIGLLTEAVAVLEKTASRMELADALSDLANAHHEARNPSRSAMIKARAERLYEGCRASLERRLVPRRLRDPGAERPPSRLSRLTLQSLSDAEQRVAVLAARGLSNREISAQLHITRSTVEQHLTRVYRKLQIRRRTDLPQLVQHPA</sequence>
<reference evidence="5" key="1">
    <citation type="journal article" date="2019" name="Int. J. Syst. Evol. Microbiol.">
        <title>The Global Catalogue of Microorganisms (GCM) 10K type strain sequencing project: providing services to taxonomists for standard genome sequencing and annotation.</title>
        <authorList>
            <consortium name="The Broad Institute Genomics Platform"/>
            <consortium name="The Broad Institute Genome Sequencing Center for Infectious Disease"/>
            <person name="Wu L."/>
            <person name="Ma J."/>
        </authorList>
    </citation>
    <scope>NUCLEOTIDE SEQUENCE [LARGE SCALE GENOMIC DNA]</scope>
    <source>
        <strain evidence="5">JCM 10425</strain>
    </source>
</reference>
<dbReference type="InterPro" id="IPR036388">
    <property type="entry name" value="WH-like_DNA-bd_sf"/>
</dbReference>
<organism evidence="4 5">
    <name type="scientific">Cryptosporangium japonicum</name>
    <dbReference type="NCBI Taxonomy" id="80872"/>
    <lineage>
        <taxon>Bacteria</taxon>
        <taxon>Bacillati</taxon>
        <taxon>Actinomycetota</taxon>
        <taxon>Actinomycetes</taxon>
        <taxon>Cryptosporangiales</taxon>
        <taxon>Cryptosporangiaceae</taxon>
        <taxon>Cryptosporangium</taxon>
    </lineage>
</organism>
<dbReference type="InterPro" id="IPR041664">
    <property type="entry name" value="AAA_16"/>
</dbReference>
<evidence type="ECO:0000256" key="2">
    <source>
        <dbReference type="ARBA" id="ARBA00022840"/>
    </source>
</evidence>
<accession>A0ABP3D674</accession>
<dbReference type="SMART" id="SM00421">
    <property type="entry name" value="HTH_LUXR"/>
    <property type="match status" value="1"/>
</dbReference>
<evidence type="ECO:0000259" key="3">
    <source>
        <dbReference type="PROSITE" id="PS50043"/>
    </source>
</evidence>
<evidence type="ECO:0000256" key="1">
    <source>
        <dbReference type="ARBA" id="ARBA00022741"/>
    </source>
</evidence>
<dbReference type="Gene3D" id="1.10.10.10">
    <property type="entry name" value="Winged helix-like DNA-binding domain superfamily/Winged helix DNA-binding domain"/>
    <property type="match status" value="1"/>
</dbReference>
<dbReference type="Pfam" id="PF00196">
    <property type="entry name" value="GerE"/>
    <property type="match status" value="1"/>
</dbReference>
<evidence type="ECO:0000313" key="4">
    <source>
        <dbReference type="EMBL" id="GAA0223830.1"/>
    </source>
</evidence>
<dbReference type="SUPFAM" id="SSF46894">
    <property type="entry name" value="C-terminal effector domain of the bipartite response regulators"/>
    <property type="match status" value="1"/>
</dbReference>